<dbReference type="InterPro" id="IPR036390">
    <property type="entry name" value="WH_DNA-bd_sf"/>
</dbReference>
<dbReference type="InterPro" id="IPR001034">
    <property type="entry name" value="DeoR_HTH"/>
</dbReference>
<dbReference type="GO" id="GO:0003700">
    <property type="term" value="F:DNA-binding transcription factor activity"/>
    <property type="evidence" value="ECO:0007669"/>
    <property type="project" value="InterPro"/>
</dbReference>
<dbReference type="Proteomes" id="UP000019681">
    <property type="component" value="Unassembled WGS sequence"/>
</dbReference>
<reference evidence="4 5" key="1">
    <citation type="journal article" date="2014" name="Genome Announc.">
        <title>Draft Genome Sequence of Fervidicella metallireducens Strain AeBT, an Iron-Reducing Thermoanaerobe from the Great Artesian Basin.</title>
        <authorList>
            <person name="Patel B.K."/>
        </authorList>
    </citation>
    <scope>NUCLEOTIDE SEQUENCE [LARGE SCALE GENOMIC DNA]</scope>
    <source>
        <strain evidence="4 5">AeB</strain>
    </source>
</reference>
<dbReference type="OrthoDB" id="9815009at2"/>
<dbReference type="AlphaFoldDB" id="A0A017RTL6"/>
<evidence type="ECO:0000259" key="3">
    <source>
        <dbReference type="PROSITE" id="PS51000"/>
    </source>
</evidence>
<dbReference type="Gene3D" id="1.10.10.10">
    <property type="entry name" value="Winged helix-like DNA-binding domain superfamily/Winged helix DNA-binding domain"/>
    <property type="match status" value="1"/>
</dbReference>
<protein>
    <submittedName>
        <fullName evidence="4">DeoR family transcriptional regulator</fullName>
    </submittedName>
</protein>
<dbReference type="InterPro" id="IPR036388">
    <property type="entry name" value="WH-like_DNA-bd_sf"/>
</dbReference>
<evidence type="ECO:0000256" key="1">
    <source>
        <dbReference type="ARBA" id="ARBA00023015"/>
    </source>
</evidence>
<dbReference type="SUPFAM" id="SSF46785">
    <property type="entry name" value="Winged helix' DNA-binding domain"/>
    <property type="match status" value="1"/>
</dbReference>
<evidence type="ECO:0000313" key="4">
    <source>
        <dbReference type="EMBL" id="EYE88002.1"/>
    </source>
</evidence>
<name>A0A017RTL6_9CLOT</name>
<dbReference type="STRING" id="1403537.Q428_10110"/>
<dbReference type="PROSITE" id="PS51000">
    <property type="entry name" value="HTH_DEOR_2"/>
    <property type="match status" value="1"/>
</dbReference>
<sequence>MGPNERRIEIIERLCHRRQDTMANLANEFGVSIRTIKNDIDILSLSYPIETIRGRHGGGIKIADGYKLNQKYLKPEQVELLKRLSILLSGDDLAIMNSIIKDFALKA</sequence>
<dbReference type="Pfam" id="PF08279">
    <property type="entry name" value="HTH_11"/>
    <property type="match status" value="1"/>
</dbReference>
<keyword evidence="2" id="KW-0804">Transcription</keyword>
<dbReference type="InterPro" id="IPR013196">
    <property type="entry name" value="HTH_11"/>
</dbReference>
<dbReference type="EMBL" id="AZQP01000031">
    <property type="protein sequence ID" value="EYE88002.1"/>
    <property type="molecule type" value="Genomic_DNA"/>
</dbReference>
<keyword evidence="1" id="KW-0805">Transcription regulation</keyword>
<organism evidence="4 5">
    <name type="scientific">Fervidicella metallireducens AeB</name>
    <dbReference type="NCBI Taxonomy" id="1403537"/>
    <lineage>
        <taxon>Bacteria</taxon>
        <taxon>Bacillati</taxon>
        <taxon>Bacillota</taxon>
        <taxon>Clostridia</taxon>
        <taxon>Eubacteriales</taxon>
        <taxon>Clostridiaceae</taxon>
        <taxon>Fervidicella</taxon>
    </lineage>
</organism>
<proteinExistence type="predicted"/>
<dbReference type="RefSeq" id="WP_035380422.1">
    <property type="nucleotide sequence ID" value="NZ_AZQP01000031.1"/>
</dbReference>
<feature type="domain" description="HTH deoR-type" evidence="3">
    <location>
        <begin position="3"/>
        <end position="61"/>
    </location>
</feature>
<comment type="caution">
    <text evidence="4">The sequence shown here is derived from an EMBL/GenBank/DDBJ whole genome shotgun (WGS) entry which is preliminary data.</text>
</comment>
<accession>A0A017RTL6</accession>
<evidence type="ECO:0000256" key="2">
    <source>
        <dbReference type="ARBA" id="ARBA00023163"/>
    </source>
</evidence>
<gene>
    <name evidence="4" type="ORF">Q428_10110</name>
</gene>
<keyword evidence="5" id="KW-1185">Reference proteome</keyword>
<evidence type="ECO:0000313" key="5">
    <source>
        <dbReference type="Proteomes" id="UP000019681"/>
    </source>
</evidence>